<accession>A0A3S4U4J1</accession>
<evidence type="ECO:0000313" key="3">
    <source>
        <dbReference type="Proteomes" id="UP000273044"/>
    </source>
</evidence>
<organism evidence="2 3">
    <name type="scientific">Arachnia propionica</name>
    <dbReference type="NCBI Taxonomy" id="1750"/>
    <lineage>
        <taxon>Bacteria</taxon>
        <taxon>Bacillati</taxon>
        <taxon>Actinomycetota</taxon>
        <taxon>Actinomycetes</taxon>
        <taxon>Propionibacteriales</taxon>
        <taxon>Propionibacteriaceae</taxon>
        <taxon>Arachnia</taxon>
    </lineage>
</organism>
<sequence>MIQAVFVTNLQEMSRRLTALVFILLLPLAFYLVRIDVHWQAIRFLSIGIGWAVATLSLFTFIAARDLDRRLVVAGASPSSLFAGRLTAVLAVGLGLAVIYFGVVALTLDDLPRVWTVCCCWS</sequence>
<keyword evidence="1" id="KW-1133">Transmembrane helix</keyword>
<gene>
    <name evidence="2" type="ORF">NCTC12967_00801</name>
</gene>
<dbReference type="GeneID" id="64406283"/>
<evidence type="ECO:0000256" key="1">
    <source>
        <dbReference type="SAM" id="Phobius"/>
    </source>
</evidence>
<name>A0A3S4U4J1_9ACTN</name>
<dbReference type="EMBL" id="LR134406">
    <property type="protein sequence ID" value="VEH69531.1"/>
    <property type="molecule type" value="Genomic_DNA"/>
</dbReference>
<dbReference type="RefSeq" id="WP_061787822.1">
    <property type="nucleotide sequence ID" value="NZ_CAUVFX010000008.1"/>
</dbReference>
<proteinExistence type="predicted"/>
<reference evidence="2 3" key="1">
    <citation type="submission" date="2018-12" db="EMBL/GenBank/DDBJ databases">
        <authorList>
            <consortium name="Pathogen Informatics"/>
        </authorList>
    </citation>
    <scope>NUCLEOTIDE SEQUENCE [LARGE SCALE GENOMIC DNA]</scope>
    <source>
        <strain evidence="2 3">NCTC12967</strain>
    </source>
</reference>
<dbReference type="AlphaFoldDB" id="A0A3S4U4J1"/>
<dbReference type="Proteomes" id="UP000273044">
    <property type="component" value="Chromosome"/>
</dbReference>
<keyword evidence="3" id="KW-1185">Reference proteome</keyword>
<protein>
    <submittedName>
        <fullName evidence="2">Uncharacterized protein</fullName>
    </submittedName>
</protein>
<keyword evidence="1" id="KW-0812">Transmembrane</keyword>
<feature type="transmembrane region" description="Helical" evidence="1">
    <location>
        <begin position="85"/>
        <end position="106"/>
    </location>
</feature>
<evidence type="ECO:0000313" key="2">
    <source>
        <dbReference type="EMBL" id="VEH69531.1"/>
    </source>
</evidence>
<keyword evidence="1" id="KW-0472">Membrane</keyword>
<feature type="transmembrane region" description="Helical" evidence="1">
    <location>
        <begin position="41"/>
        <end position="64"/>
    </location>
</feature>
<feature type="transmembrane region" description="Helical" evidence="1">
    <location>
        <begin position="17"/>
        <end position="35"/>
    </location>
</feature>